<sequence length="173" mass="19662">MENAKIPMRGRVKDAEAEALLRLLRREKEFNERISAPQIQQRIPLPAIGCSGSNNRIQQTCERTNDPTFITLEANRFLSSDNEVNKELVSDSSFLWTPKSDVNSNLLPSSPQFKEVFVPPFTWKEDQSLSYSKYERNRHGRTLPPLEIPASPCPDLPERPSCPKPGSPKLWGD</sequence>
<protein>
    <submittedName>
        <fullName evidence="2">Uncharacterized protein</fullName>
    </submittedName>
</protein>
<evidence type="ECO:0000313" key="3">
    <source>
        <dbReference type="Proteomes" id="UP001163046"/>
    </source>
</evidence>
<name>A0A9X0D2B9_9CNID</name>
<feature type="region of interest" description="Disordered" evidence="1">
    <location>
        <begin position="134"/>
        <end position="173"/>
    </location>
</feature>
<evidence type="ECO:0000313" key="2">
    <source>
        <dbReference type="EMBL" id="KAJ7384627.1"/>
    </source>
</evidence>
<dbReference type="EMBL" id="MU825885">
    <property type="protein sequence ID" value="KAJ7384627.1"/>
    <property type="molecule type" value="Genomic_DNA"/>
</dbReference>
<gene>
    <name evidence="2" type="ORF">OS493_020205</name>
</gene>
<accession>A0A9X0D2B9</accession>
<proteinExistence type="predicted"/>
<evidence type="ECO:0000256" key="1">
    <source>
        <dbReference type="SAM" id="MobiDB-lite"/>
    </source>
</evidence>
<dbReference type="Proteomes" id="UP001163046">
    <property type="component" value="Unassembled WGS sequence"/>
</dbReference>
<dbReference type="OrthoDB" id="5959028at2759"/>
<reference evidence="2" key="1">
    <citation type="submission" date="2023-01" db="EMBL/GenBank/DDBJ databases">
        <title>Genome assembly of the deep-sea coral Lophelia pertusa.</title>
        <authorList>
            <person name="Herrera S."/>
            <person name="Cordes E."/>
        </authorList>
    </citation>
    <scope>NUCLEOTIDE SEQUENCE</scope>
    <source>
        <strain evidence="2">USNM1676648</strain>
        <tissue evidence="2">Polyp</tissue>
    </source>
</reference>
<dbReference type="AlphaFoldDB" id="A0A9X0D2B9"/>
<feature type="compositionally biased region" description="Pro residues" evidence="1">
    <location>
        <begin position="151"/>
        <end position="166"/>
    </location>
</feature>
<comment type="caution">
    <text evidence="2">The sequence shown here is derived from an EMBL/GenBank/DDBJ whole genome shotgun (WGS) entry which is preliminary data.</text>
</comment>
<organism evidence="2 3">
    <name type="scientific">Desmophyllum pertusum</name>
    <dbReference type="NCBI Taxonomy" id="174260"/>
    <lineage>
        <taxon>Eukaryota</taxon>
        <taxon>Metazoa</taxon>
        <taxon>Cnidaria</taxon>
        <taxon>Anthozoa</taxon>
        <taxon>Hexacorallia</taxon>
        <taxon>Scleractinia</taxon>
        <taxon>Caryophylliina</taxon>
        <taxon>Caryophylliidae</taxon>
        <taxon>Desmophyllum</taxon>
    </lineage>
</organism>
<keyword evidence="3" id="KW-1185">Reference proteome</keyword>